<evidence type="ECO:0000259" key="1">
    <source>
        <dbReference type="Pfam" id="PF13391"/>
    </source>
</evidence>
<accession>A0A4Q9MLG7</accession>
<gene>
    <name evidence="2" type="ORF">BD311DRAFT_666622</name>
</gene>
<protein>
    <recommendedName>
        <fullName evidence="1">HNH nuclease domain-containing protein</fullName>
    </recommendedName>
</protein>
<dbReference type="EMBL" id="ML143439">
    <property type="protein sequence ID" value="TBU26931.1"/>
    <property type="molecule type" value="Genomic_DNA"/>
</dbReference>
<dbReference type="Pfam" id="PF13391">
    <property type="entry name" value="HNH_2"/>
    <property type="match status" value="1"/>
</dbReference>
<reference evidence="2" key="1">
    <citation type="submission" date="2019-01" db="EMBL/GenBank/DDBJ databases">
        <title>Draft genome sequences of three monokaryotic isolates of the white-rot basidiomycete fungus Dichomitus squalens.</title>
        <authorList>
            <consortium name="DOE Joint Genome Institute"/>
            <person name="Lopez S.C."/>
            <person name="Andreopoulos B."/>
            <person name="Pangilinan J."/>
            <person name="Lipzen A."/>
            <person name="Riley R."/>
            <person name="Ahrendt S."/>
            <person name="Ng V."/>
            <person name="Barry K."/>
            <person name="Daum C."/>
            <person name="Grigoriev I.V."/>
            <person name="Hilden K.S."/>
            <person name="Makela M.R."/>
            <person name="de Vries R.P."/>
        </authorList>
    </citation>
    <scope>NUCLEOTIDE SEQUENCE [LARGE SCALE GENOMIC DNA]</scope>
    <source>
        <strain evidence="2">OM18370.1</strain>
    </source>
</reference>
<organism evidence="2">
    <name type="scientific">Dichomitus squalens</name>
    <dbReference type="NCBI Taxonomy" id="114155"/>
    <lineage>
        <taxon>Eukaryota</taxon>
        <taxon>Fungi</taxon>
        <taxon>Dikarya</taxon>
        <taxon>Basidiomycota</taxon>
        <taxon>Agaricomycotina</taxon>
        <taxon>Agaricomycetes</taxon>
        <taxon>Polyporales</taxon>
        <taxon>Polyporaceae</taxon>
        <taxon>Dichomitus</taxon>
    </lineage>
</organism>
<dbReference type="AlphaFoldDB" id="A0A4Q9MLG7"/>
<dbReference type="OrthoDB" id="2104739at2759"/>
<dbReference type="Proteomes" id="UP000292957">
    <property type="component" value="Unassembled WGS sequence"/>
</dbReference>
<feature type="domain" description="HNH nuclease" evidence="1">
    <location>
        <begin position="5"/>
        <end position="82"/>
    </location>
</feature>
<name>A0A4Q9MLG7_9APHY</name>
<dbReference type="InterPro" id="IPR003615">
    <property type="entry name" value="HNH_nuc"/>
</dbReference>
<proteinExistence type="predicted"/>
<evidence type="ECO:0000313" key="2">
    <source>
        <dbReference type="EMBL" id="TBU26931.1"/>
    </source>
</evidence>
<sequence length="182" mass="20354">MVTLTRCSHIFPSSLNDIQPGVSSAKDCPAATVWTILEQLGYEDVCAQLGGDAQGPWIHRLENVLTLDVAVHDRFDNMRLWFEEVRGEENRYRVVLAPGLTHTLVGVPKQVKFVARHGLSVPSPKYIRVHAMCCRVAHMSGAAKYLDVLIRNMEELQVLAEDGTSADVLMYALQGHRPREHP</sequence>